<evidence type="ECO:0000313" key="19">
    <source>
        <dbReference type="EMBL" id="ACU53602.1"/>
    </source>
</evidence>
<evidence type="ECO:0000256" key="12">
    <source>
        <dbReference type="ARBA" id="ARBA00023306"/>
    </source>
</evidence>
<dbReference type="InterPro" id="IPR027417">
    <property type="entry name" value="P-loop_NTPase"/>
</dbReference>
<evidence type="ECO:0000256" key="6">
    <source>
        <dbReference type="ARBA" id="ARBA00022741"/>
    </source>
</evidence>
<evidence type="ECO:0000256" key="11">
    <source>
        <dbReference type="ARBA" id="ARBA00023136"/>
    </source>
</evidence>
<dbReference type="GO" id="GO:0007059">
    <property type="term" value="P:chromosome segregation"/>
    <property type="evidence" value="ECO:0007669"/>
    <property type="project" value="UniProtKB-KW"/>
</dbReference>
<evidence type="ECO:0000256" key="17">
    <source>
        <dbReference type="SAM" id="Phobius"/>
    </source>
</evidence>
<evidence type="ECO:0000313" key="20">
    <source>
        <dbReference type="Proteomes" id="UP000000771"/>
    </source>
</evidence>
<feature type="transmembrane region" description="Helical" evidence="17">
    <location>
        <begin position="58"/>
        <end position="77"/>
    </location>
</feature>
<dbReference type="GO" id="GO:0051301">
    <property type="term" value="P:cell division"/>
    <property type="evidence" value="ECO:0007669"/>
    <property type="project" value="UniProtKB-KW"/>
</dbReference>
<dbReference type="GO" id="GO:0005886">
    <property type="term" value="C:plasma membrane"/>
    <property type="evidence" value="ECO:0007669"/>
    <property type="project" value="UniProtKB-SubCell"/>
</dbReference>
<dbReference type="PROSITE" id="PS50901">
    <property type="entry name" value="FTSK"/>
    <property type="match status" value="1"/>
</dbReference>
<evidence type="ECO:0000256" key="5">
    <source>
        <dbReference type="ARBA" id="ARBA00022692"/>
    </source>
</evidence>
<reference evidence="19 20" key="1">
    <citation type="journal article" date="2009" name="Stand. Genomic Sci.">
        <title>Complete genome sequence of Acidimicrobium ferrooxidans type strain (ICP).</title>
        <authorList>
            <person name="Clum A."/>
            <person name="Nolan M."/>
            <person name="Lang E."/>
            <person name="Glavina Del Rio T."/>
            <person name="Tice H."/>
            <person name="Copeland A."/>
            <person name="Cheng J.F."/>
            <person name="Lucas S."/>
            <person name="Chen F."/>
            <person name="Bruce D."/>
            <person name="Goodwin L."/>
            <person name="Pitluck S."/>
            <person name="Ivanova N."/>
            <person name="Mavrommatis K."/>
            <person name="Mikhailova N."/>
            <person name="Pati A."/>
            <person name="Chen A."/>
            <person name="Palaniappan K."/>
            <person name="Goker M."/>
            <person name="Spring S."/>
            <person name="Land M."/>
            <person name="Hauser L."/>
            <person name="Chang Y.J."/>
            <person name="Jeffries C.C."/>
            <person name="Chain P."/>
            <person name="Bristow J."/>
            <person name="Eisen J.A."/>
            <person name="Markowitz V."/>
            <person name="Hugenholtz P."/>
            <person name="Kyrpides N.C."/>
            <person name="Klenk H.P."/>
            <person name="Lapidus A."/>
        </authorList>
    </citation>
    <scope>NUCLEOTIDE SEQUENCE [LARGE SCALE GENOMIC DNA]</scope>
    <source>
        <strain evidence="20">DSM 10331 / JCM 15462 / NBRC 103882 / ICP</strain>
    </source>
</reference>
<dbReference type="InterPro" id="IPR050206">
    <property type="entry name" value="FtsK/SpoIIIE/SftA"/>
</dbReference>
<keyword evidence="10" id="KW-0238">DNA-binding</keyword>
<dbReference type="AlphaFoldDB" id="C7LXZ4"/>
<dbReference type="Pfam" id="PF17854">
    <property type="entry name" value="FtsK_alpha"/>
    <property type="match status" value="1"/>
</dbReference>
<dbReference type="SMART" id="SM00843">
    <property type="entry name" value="Ftsk_gamma"/>
    <property type="match status" value="1"/>
</dbReference>
<dbReference type="InterPro" id="IPR003593">
    <property type="entry name" value="AAA+_ATPase"/>
</dbReference>
<evidence type="ECO:0000256" key="15">
    <source>
        <dbReference type="PROSITE-ProRule" id="PRU00289"/>
    </source>
</evidence>
<proteinExistence type="inferred from homology"/>
<dbReference type="Proteomes" id="UP000000771">
    <property type="component" value="Chromosome"/>
</dbReference>
<feature type="region of interest" description="Disordered" evidence="16">
    <location>
        <begin position="705"/>
        <end position="724"/>
    </location>
</feature>
<evidence type="ECO:0000256" key="1">
    <source>
        <dbReference type="ARBA" id="ARBA00004651"/>
    </source>
</evidence>
<keyword evidence="11 17" id="KW-0472">Membrane</keyword>
<dbReference type="InterPro" id="IPR036390">
    <property type="entry name" value="WH_DNA-bd_sf"/>
</dbReference>
<keyword evidence="6 15" id="KW-0547">Nucleotide-binding</keyword>
<keyword evidence="4 19" id="KW-0132">Cell division</keyword>
<dbReference type="Gene3D" id="1.10.10.10">
    <property type="entry name" value="Winged helix-like DNA-binding domain superfamily/Winged helix DNA-binding domain"/>
    <property type="match status" value="1"/>
</dbReference>
<dbReference type="InterPro" id="IPR025199">
    <property type="entry name" value="FtsK_4TM"/>
</dbReference>
<keyword evidence="20" id="KW-1185">Reference proteome</keyword>
<sequence length="724" mass="76624">MGLAGLVVGYSGLFGVVGTGVFLAGRAALGRAAWLGWLAVIVAGLRVLVRRERPRRRAGVGLALVVVAVAALVGEAMRVHPEASRAGGLFGGVVARALMALEGRTGAIVTTLVVMAAGAALAGELRWHVVAERVAERLRHVPDEEPSRTTRVARQRPERAAGSVIEATFSELPSDPVEAVPERHPDLDEDAGIAVADASSSASLGEPEAFGSPDDTATPTPIELVAPRASAWERPRRSILRRGARANLDRGELIRGGQVLQSALASHGVAVSVVGMTTGPTVTRYELELAEGVKVARVLALQRDIAYAMASADVRILAPIPGRSAIGIEVPNRVREVVTLGDVLGDVPSSAPVLAVPLGRDIAGRSEVVDLARMPHLLIAGTTGSGKSSLVNSLLVSLLMRDTPDDLRLILIDPKRVELSQYAGLPHLLTQVVVDPRRAAAALSWAVAEMERRYDVLAHWGVRDLDGYRDLVARVQGNAEAVGDDEDAPAPLPYILVVIDELNDLMMAAPREVEDAICRIAQKARAVGIHLVVATQRPSVDVITGVIKTNIPSRIAFAVASQTDSRVILDQPGAEKLVGKGDLLLVTADSSQPHRLQAPWVSETEIAHVVGAWRRQGRPELVGELEQGTPGSRESVVGDEDVLLPEAIRLVVESQSGSTSMLQRRLKVGFARAGRLMDLLEARGIVGPAEGSKARQVLVGLDELDATAGRVDDPTSQVPPSPPR</sequence>
<evidence type="ECO:0000256" key="8">
    <source>
        <dbReference type="ARBA" id="ARBA00022840"/>
    </source>
</evidence>
<dbReference type="SUPFAM" id="SSF46785">
    <property type="entry name" value="Winged helix' DNA-binding domain"/>
    <property type="match status" value="1"/>
</dbReference>
<dbReference type="Pfam" id="PF13491">
    <property type="entry name" value="FtsK_4TM"/>
    <property type="match status" value="1"/>
</dbReference>
<feature type="transmembrane region" description="Helical" evidence="17">
    <location>
        <begin position="7"/>
        <end position="25"/>
    </location>
</feature>
<dbReference type="HOGENOM" id="CLU_001981_9_7_11"/>
<accession>C7LXZ4</accession>
<evidence type="ECO:0000256" key="16">
    <source>
        <dbReference type="SAM" id="MobiDB-lite"/>
    </source>
</evidence>
<dbReference type="Gene3D" id="3.40.50.300">
    <property type="entry name" value="P-loop containing nucleotide triphosphate hydrolases"/>
    <property type="match status" value="1"/>
</dbReference>
<dbReference type="PANTHER" id="PTHR22683">
    <property type="entry name" value="SPORULATION PROTEIN RELATED"/>
    <property type="match status" value="1"/>
</dbReference>
<comment type="similarity">
    <text evidence="2">Belongs to the FtsK/SpoIIIE/SftA family.</text>
</comment>
<dbReference type="InterPro" id="IPR018541">
    <property type="entry name" value="Ftsk_gamma"/>
</dbReference>
<feature type="region of interest" description="Disordered" evidence="16">
    <location>
        <begin position="202"/>
        <end position="221"/>
    </location>
</feature>
<dbReference type="EMBL" id="CP001631">
    <property type="protein sequence ID" value="ACU53602.1"/>
    <property type="molecule type" value="Genomic_DNA"/>
</dbReference>
<keyword evidence="5 17" id="KW-0812">Transmembrane</keyword>
<keyword evidence="9 17" id="KW-1133">Transmembrane helix</keyword>
<feature type="transmembrane region" description="Helical" evidence="17">
    <location>
        <begin position="31"/>
        <end position="49"/>
    </location>
</feature>
<evidence type="ECO:0000259" key="18">
    <source>
        <dbReference type="PROSITE" id="PS50901"/>
    </source>
</evidence>
<dbReference type="Pfam" id="PF09397">
    <property type="entry name" value="FtsK_gamma"/>
    <property type="match status" value="1"/>
</dbReference>
<dbReference type="GO" id="GO:0003677">
    <property type="term" value="F:DNA binding"/>
    <property type="evidence" value="ECO:0007669"/>
    <property type="project" value="UniProtKB-KW"/>
</dbReference>
<keyword evidence="8 15" id="KW-0067">ATP-binding</keyword>
<dbReference type="eggNOG" id="COG1674">
    <property type="taxonomic scope" value="Bacteria"/>
</dbReference>
<dbReference type="SUPFAM" id="SSF52540">
    <property type="entry name" value="P-loop containing nucleoside triphosphate hydrolases"/>
    <property type="match status" value="1"/>
</dbReference>
<name>C7LXZ4_ACIFD</name>
<keyword evidence="3" id="KW-1003">Cell membrane</keyword>
<comment type="subunit">
    <text evidence="14">Homohexamer. Forms a ring that surrounds DNA.</text>
</comment>
<dbReference type="InterPro" id="IPR036388">
    <property type="entry name" value="WH-like_DNA-bd_sf"/>
</dbReference>
<evidence type="ECO:0000256" key="10">
    <source>
        <dbReference type="ARBA" id="ARBA00023125"/>
    </source>
</evidence>
<keyword evidence="12" id="KW-0131">Cell cycle</keyword>
<dbReference type="InterPro" id="IPR002543">
    <property type="entry name" value="FtsK_dom"/>
</dbReference>
<gene>
    <name evidence="19" type="ordered locus">Afer_0648</name>
</gene>
<comment type="function">
    <text evidence="13">Essential cell division protein that coordinates cell division and chromosome segregation. The N-terminus is involved in assembly of the cell-division machinery. The C-terminus functions as a DNA motor that moves dsDNA in an ATP-dependent manner towards the dif recombination site, which is located within the replication terminus region. Required for activation of the Xer recombinase, allowing activation of chromosome unlinking by recombination.</text>
</comment>
<evidence type="ECO:0000256" key="3">
    <source>
        <dbReference type="ARBA" id="ARBA00022475"/>
    </source>
</evidence>
<evidence type="ECO:0000256" key="2">
    <source>
        <dbReference type="ARBA" id="ARBA00006474"/>
    </source>
</evidence>
<keyword evidence="7" id="KW-0159">Chromosome partition</keyword>
<dbReference type="GO" id="GO:0005524">
    <property type="term" value="F:ATP binding"/>
    <property type="evidence" value="ECO:0007669"/>
    <property type="project" value="UniProtKB-UniRule"/>
</dbReference>
<feature type="domain" description="FtsK" evidence="18">
    <location>
        <begin position="364"/>
        <end position="566"/>
    </location>
</feature>
<dbReference type="PANTHER" id="PTHR22683:SF41">
    <property type="entry name" value="DNA TRANSLOCASE FTSK"/>
    <property type="match status" value="1"/>
</dbReference>
<dbReference type="InterPro" id="IPR041027">
    <property type="entry name" value="FtsK_alpha"/>
</dbReference>
<evidence type="ECO:0000256" key="9">
    <source>
        <dbReference type="ARBA" id="ARBA00022989"/>
    </source>
</evidence>
<dbReference type="Pfam" id="PF01580">
    <property type="entry name" value="FtsK_SpoIIIE"/>
    <property type="match status" value="1"/>
</dbReference>
<dbReference type="KEGG" id="afo:Afer_0648"/>
<evidence type="ECO:0000256" key="14">
    <source>
        <dbReference type="ARBA" id="ARBA00025923"/>
    </source>
</evidence>
<comment type="subcellular location">
    <subcellularLocation>
        <location evidence="1">Cell membrane</location>
        <topology evidence="1">Multi-pass membrane protein</topology>
    </subcellularLocation>
</comment>
<dbReference type="STRING" id="525909.Afer_0648"/>
<evidence type="ECO:0000256" key="7">
    <source>
        <dbReference type="ARBA" id="ARBA00022829"/>
    </source>
</evidence>
<dbReference type="Gene3D" id="3.30.980.40">
    <property type="match status" value="1"/>
</dbReference>
<feature type="binding site" evidence="15">
    <location>
        <begin position="381"/>
        <end position="388"/>
    </location>
    <ligand>
        <name>ATP</name>
        <dbReference type="ChEBI" id="CHEBI:30616"/>
    </ligand>
</feature>
<organism evidence="19 20">
    <name type="scientific">Acidimicrobium ferrooxidans (strain DSM 10331 / JCM 15462 / NBRC 103882 / ICP)</name>
    <dbReference type="NCBI Taxonomy" id="525909"/>
    <lineage>
        <taxon>Bacteria</taxon>
        <taxon>Bacillati</taxon>
        <taxon>Actinomycetota</taxon>
        <taxon>Acidimicrobiia</taxon>
        <taxon>Acidimicrobiales</taxon>
        <taxon>Acidimicrobiaceae</taxon>
        <taxon>Acidimicrobium</taxon>
    </lineage>
</organism>
<dbReference type="SMART" id="SM00382">
    <property type="entry name" value="AAA"/>
    <property type="match status" value="1"/>
</dbReference>
<evidence type="ECO:0000256" key="4">
    <source>
        <dbReference type="ARBA" id="ARBA00022618"/>
    </source>
</evidence>
<protein>
    <submittedName>
        <fullName evidence="19">Cell division FtsK/SpoIIIE</fullName>
    </submittedName>
</protein>
<evidence type="ECO:0000256" key="13">
    <source>
        <dbReference type="ARBA" id="ARBA00024986"/>
    </source>
</evidence>